<dbReference type="InterPro" id="IPR036388">
    <property type="entry name" value="WH-like_DNA-bd_sf"/>
</dbReference>
<dbReference type="GO" id="GO:0003677">
    <property type="term" value="F:DNA binding"/>
    <property type="evidence" value="ECO:0007669"/>
    <property type="project" value="InterPro"/>
</dbReference>
<dbReference type="EMBL" id="BA000030">
    <property type="protein sequence ID" value="BAC71049.1"/>
    <property type="molecule type" value="Genomic_DNA"/>
</dbReference>
<feature type="domain" description="HTH luxR-type" evidence="2">
    <location>
        <begin position="288"/>
        <end position="353"/>
    </location>
</feature>
<keyword evidence="4" id="KW-1185">Reference proteome</keyword>
<evidence type="ECO:0000313" key="3">
    <source>
        <dbReference type="EMBL" id="BAC71049.1"/>
    </source>
</evidence>
<name>Q82I20_STRAW</name>
<dbReference type="AlphaFoldDB" id="Q82I20"/>
<reference evidence="3 4" key="3">
    <citation type="journal article" date="2014" name="J. Ind. Microbiol. Biotechnol.">
        <title>Genome mining of the Streptomyces avermitilis genome and development of genome-minimized hosts for heterologous expression of biosynthetic gene clusters.</title>
        <authorList>
            <person name="Ikeda H."/>
            <person name="Shin-ya K."/>
            <person name="Omura S."/>
        </authorList>
    </citation>
    <scope>NUCLEOTIDE SEQUENCE [LARGE SCALE GENOMIC DNA]</scope>
    <source>
        <strain evidence="4">ATCC 31267 / DSM 46492 / JCM 5070 / NBRC 14893 / NCIMB 12804 / NRRL 8165 / MA-4680</strain>
    </source>
</reference>
<dbReference type="InterPro" id="IPR016032">
    <property type="entry name" value="Sig_transdc_resp-reg_C-effctor"/>
</dbReference>
<dbReference type="KEGG" id="sma:SAVERM_3338"/>
<evidence type="ECO:0000256" key="1">
    <source>
        <dbReference type="SAM" id="MobiDB-lite"/>
    </source>
</evidence>
<dbReference type="Proteomes" id="UP000000428">
    <property type="component" value="Chromosome"/>
</dbReference>
<proteinExistence type="predicted"/>
<dbReference type="SMART" id="SM00421">
    <property type="entry name" value="HTH_LUXR"/>
    <property type="match status" value="1"/>
</dbReference>
<accession>Q82I20</accession>
<dbReference type="Gene3D" id="1.10.10.10">
    <property type="entry name" value="Winged helix-like DNA-binding domain superfamily/Winged helix DNA-binding domain"/>
    <property type="match status" value="1"/>
</dbReference>
<evidence type="ECO:0000259" key="2">
    <source>
        <dbReference type="PROSITE" id="PS50043"/>
    </source>
</evidence>
<gene>
    <name evidence="3" type="ORF">SAVERM_3338</name>
</gene>
<dbReference type="HOGENOM" id="CLU_775929_0_0_11"/>
<feature type="region of interest" description="Disordered" evidence="1">
    <location>
        <begin position="1"/>
        <end position="24"/>
    </location>
</feature>
<dbReference type="InterPro" id="IPR000792">
    <property type="entry name" value="Tscrpt_reg_LuxR_C"/>
</dbReference>
<dbReference type="PROSITE" id="PS50043">
    <property type="entry name" value="HTH_LUXR_2"/>
    <property type="match status" value="1"/>
</dbReference>
<dbReference type="Pfam" id="PF00196">
    <property type="entry name" value="GerE"/>
    <property type="match status" value="1"/>
</dbReference>
<organism evidence="3 4">
    <name type="scientific">Streptomyces avermitilis (strain ATCC 31267 / DSM 46492 / JCM 5070 / NBRC 14893 / NCIMB 12804 / NRRL 8165 / MA-4680)</name>
    <dbReference type="NCBI Taxonomy" id="227882"/>
    <lineage>
        <taxon>Bacteria</taxon>
        <taxon>Bacillati</taxon>
        <taxon>Actinomycetota</taxon>
        <taxon>Actinomycetes</taxon>
        <taxon>Kitasatosporales</taxon>
        <taxon>Streptomycetaceae</taxon>
        <taxon>Streptomyces</taxon>
    </lineage>
</organism>
<dbReference type="SUPFAM" id="SSF46894">
    <property type="entry name" value="C-terminal effector domain of the bipartite response regulators"/>
    <property type="match status" value="1"/>
</dbReference>
<sequence>MRAGAVLSSQDIEEHLRTSHGESSAGRVCMEISGADAQRVLTLVRGIEEADSVEEFQEQALPGLMELIPADAAQSYRIAVDGVGLSTLSLPTDSFHEDPMVIYDHPLDHPLTEVMLQTPTPEAWRVSDVAGDRQWERTHCYNLDFRPFGLRRHLVASAGSDMSVVEGYALVRSGQDFTERERDLLGFAQLQLRAVHRALRERARLRLLAAAALELVGGHDRGVAALDDGRPYPLNAAAAHLLPAVRHDPRLGRTEPFTARDVEVRYVAPAAPGLPALLLLRDLGRGRAVARLFGVTDQEHRTLRHLDSGLTATETARRMGLSPTTVRGYIAALHRKLEAGHTAALLRRGRDLGLLAD</sequence>
<protein>
    <submittedName>
        <fullName evidence="3">LuxR-family transcriptional regulator</fullName>
    </submittedName>
</protein>
<evidence type="ECO:0000313" key="4">
    <source>
        <dbReference type="Proteomes" id="UP000000428"/>
    </source>
</evidence>
<reference evidence="3 4" key="2">
    <citation type="journal article" date="2003" name="Nat. Biotechnol.">
        <title>Complete genome sequence and comparative analysis of the industrial microorganism Streptomyces avermitilis.</title>
        <authorList>
            <person name="Ikeda H."/>
            <person name="Ishikawa J."/>
            <person name="Hanamoto A."/>
            <person name="Shinose M."/>
            <person name="Kikuchi H."/>
            <person name="Shiba T."/>
            <person name="Sakaki Y."/>
            <person name="Hattori M."/>
            <person name="Omura S."/>
        </authorList>
    </citation>
    <scope>NUCLEOTIDE SEQUENCE [LARGE SCALE GENOMIC DNA]</scope>
    <source>
        <strain evidence="4">ATCC 31267 / DSM 46492 / JCM 5070 / NBRC 14893 / NCIMB 12804 / NRRL 8165 / MA-4680</strain>
    </source>
</reference>
<dbReference type="eggNOG" id="ENOG5031NTK">
    <property type="taxonomic scope" value="Bacteria"/>
</dbReference>
<dbReference type="GO" id="GO:0006355">
    <property type="term" value="P:regulation of DNA-templated transcription"/>
    <property type="evidence" value="ECO:0007669"/>
    <property type="project" value="InterPro"/>
</dbReference>
<reference evidence="3 4" key="1">
    <citation type="journal article" date="2001" name="Proc. Natl. Acad. Sci. U.S.A.">
        <title>Genome sequence of an industrial microorganism Streptomyces avermitilis: deducing the ability of producing secondary metabolites.</title>
        <authorList>
            <person name="Omura S."/>
            <person name="Ikeda H."/>
            <person name="Ishikawa J."/>
            <person name="Hanamoto A."/>
            <person name="Takahashi C."/>
            <person name="Shinose M."/>
            <person name="Takahashi Y."/>
            <person name="Horikawa H."/>
            <person name="Nakazawa H."/>
            <person name="Osonoe T."/>
            <person name="Kikuchi H."/>
            <person name="Shiba T."/>
            <person name="Sakaki Y."/>
            <person name="Hattori M."/>
        </authorList>
    </citation>
    <scope>NUCLEOTIDE SEQUENCE [LARGE SCALE GENOMIC DNA]</scope>
    <source>
        <strain evidence="4">ATCC 31267 / DSM 46492 / JCM 5070 / NBRC 14893 / NCIMB 12804 / NRRL 8165 / MA-4680</strain>
    </source>
</reference>